<accession>A0A5B6VR57</accession>
<evidence type="ECO:0000256" key="1">
    <source>
        <dbReference type="SAM" id="SignalP"/>
    </source>
</evidence>
<organism evidence="2 3">
    <name type="scientific">Gossypium australe</name>
    <dbReference type="NCBI Taxonomy" id="47621"/>
    <lineage>
        <taxon>Eukaryota</taxon>
        <taxon>Viridiplantae</taxon>
        <taxon>Streptophyta</taxon>
        <taxon>Embryophyta</taxon>
        <taxon>Tracheophyta</taxon>
        <taxon>Spermatophyta</taxon>
        <taxon>Magnoliopsida</taxon>
        <taxon>eudicotyledons</taxon>
        <taxon>Gunneridae</taxon>
        <taxon>Pentapetalae</taxon>
        <taxon>rosids</taxon>
        <taxon>malvids</taxon>
        <taxon>Malvales</taxon>
        <taxon>Malvaceae</taxon>
        <taxon>Malvoideae</taxon>
        <taxon>Gossypium</taxon>
    </lineage>
</organism>
<dbReference type="AlphaFoldDB" id="A0A5B6VR57"/>
<dbReference type="Proteomes" id="UP000325315">
    <property type="component" value="Unassembled WGS sequence"/>
</dbReference>
<evidence type="ECO:0000313" key="2">
    <source>
        <dbReference type="EMBL" id="KAA3471524.1"/>
    </source>
</evidence>
<sequence>MMFKSGWIDLLLWVWIIIKSENEGHDEQSGRASSCHCQRLLHGLLAEHALIKPNYLGMSL</sequence>
<gene>
    <name evidence="2" type="ORF">EPI10_017130</name>
</gene>
<dbReference type="OrthoDB" id="1378at2759"/>
<dbReference type="EMBL" id="SMMG02000006">
    <property type="protein sequence ID" value="KAA3471524.1"/>
    <property type="molecule type" value="Genomic_DNA"/>
</dbReference>
<proteinExistence type="predicted"/>
<keyword evidence="1" id="KW-0732">Signal</keyword>
<feature type="signal peptide" evidence="1">
    <location>
        <begin position="1"/>
        <end position="22"/>
    </location>
</feature>
<keyword evidence="3" id="KW-1185">Reference proteome</keyword>
<feature type="chain" id="PRO_5022673137" evidence="1">
    <location>
        <begin position="23"/>
        <end position="60"/>
    </location>
</feature>
<reference evidence="3" key="1">
    <citation type="journal article" date="2019" name="Plant Biotechnol. J.">
        <title>Genome sequencing of the Australian wild diploid species Gossypium australe highlights disease resistance and delayed gland morphogenesis.</title>
        <authorList>
            <person name="Cai Y."/>
            <person name="Cai X."/>
            <person name="Wang Q."/>
            <person name="Wang P."/>
            <person name="Zhang Y."/>
            <person name="Cai C."/>
            <person name="Xu Y."/>
            <person name="Wang K."/>
            <person name="Zhou Z."/>
            <person name="Wang C."/>
            <person name="Geng S."/>
            <person name="Li B."/>
            <person name="Dong Q."/>
            <person name="Hou Y."/>
            <person name="Wang H."/>
            <person name="Ai P."/>
            <person name="Liu Z."/>
            <person name="Yi F."/>
            <person name="Sun M."/>
            <person name="An G."/>
            <person name="Cheng J."/>
            <person name="Zhang Y."/>
            <person name="Shi Q."/>
            <person name="Xie Y."/>
            <person name="Shi X."/>
            <person name="Chang Y."/>
            <person name="Huang F."/>
            <person name="Chen Y."/>
            <person name="Hong S."/>
            <person name="Mi L."/>
            <person name="Sun Q."/>
            <person name="Zhang L."/>
            <person name="Zhou B."/>
            <person name="Peng R."/>
            <person name="Zhang X."/>
            <person name="Liu F."/>
        </authorList>
    </citation>
    <scope>NUCLEOTIDE SEQUENCE [LARGE SCALE GENOMIC DNA]</scope>
    <source>
        <strain evidence="3">cv. PA1801</strain>
    </source>
</reference>
<evidence type="ECO:0000313" key="3">
    <source>
        <dbReference type="Proteomes" id="UP000325315"/>
    </source>
</evidence>
<name>A0A5B6VR57_9ROSI</name>
<comment type="caution">
    <text evidence="2">The sequence shown here is derived from an EMBL/GenBank/DDBJ whole genome shotgun (WGS) entry which is preliminary data.</text>
</comment>
<protein>
    <submittedName>
        <fullName evidence="2">COP9 signalosome complex subunit 6a-like</fullName>
    </submittedName>
</protein>